<comment type="caution">
    <text evidence="5">The sequence shown here is derived from an EMBL/GenBank/DDBJ whole genome shotgun (WGS) entry which is preliminary data.</text>
</comment>
<sequence length="147" mass="16707">MKLTTYNRPMPSNFFRFFDDHATKANQFGTAHRPAVNIVETDNAFELEVLAPGRAKENFNVAFNEGTLEITYTTPTPDPASEDKEASTPDFRRREFRLVDFTRRFQLDDKVIDVDAIDASYVDGVLRLALPKREEALPKAPRQIAVA</sequence>
<dbReference type="InterPro" id="IPR002068">
    <property type="entry name" value="A-crystallin/Hsp20_dom"/>
</dbReference>
<dbReference type="EMBL" id="VOXD01000018">
    <property type="protein sequence ID" value="TXF88946.1"/>
    <property type="molecule type" value="Genomic_DNA"/>
</dbReference>
<protein>
    <submittedName>
        <fullName evidence="5">Hsp20/alpha crystallin family protein</fullName>
    </submittedName>
</protein>
<name>A0A5C7FS31_9BACT</name>
<keyword evidence="6" id="KW-1185">Reference proteome</keyword>
<dbReference type="InterPro" id="IPR008978">
    <property type="entry name" value="HSP20-like_chaperone"/>
</dbReference>
<comment type="similarity">
    <text evidence="1 2">Belongs to the small heat shock protein (HSP20) family.</text>
</comment>
<dbReference type="PROSITE" id="PS01031">
    <property type="entry name" value="SHSP"/>
    <property type="match status" value="1"/>
</dbReference>
<dbReference type="CDD" id="cd06464">
    <property type="entry name" value="ACD_sHsps-like"/>
    <property type="match status" value="1"/>
</dbReference>
<evidence type="ECO:0000313" key="5">
    <source>
        <dbReference type="EMBL" id="TXF88946.1"/>
    </source>
</evidence>
<evidence type="ECO:0000256" key="2">
    <source>
        <dbReference type="RuleBase" id="RU003616"/>
    </source>
</evidence>
<dbReference type="Pfam" id="PF00011">
    <property type="entry name" value="HSP20"/>
    <property type="match status" value="1"/>
</dbReference>
<reference evidence="5 6" key="1">
    <citation type="submission" date="2019-08" db="EMBL/GenBank/DDBJ databases">
        <title>Lewinella sp. strain SSH13 Genome sequencing and assembly.</title>
        <authorList>
            <person name="Kim I."/>
        </authorList>
    </citation>
    <scope>NUCLEOTIDE SEQUENCE [LARGE SCALE GENOMIC DNA]</scope>
    <source>
        <strain evidence="5 6">SSH13</strain>
    </source>
</reference>
<evidence type="ECO:0000313" key="6">
    <source>
        <dbReference type="Proteomes" id="UP000321907"/>
    </source>
</evidence>
<dbReference type="RefSeq" id="WP_147931154.1">
    <property type="nucleotide sequence ID" value="NZ_VOXD01000018.1"/>
</dbReference>
<dbReference type="Proteomes" id="UP000321907">
    <property type="component" value="Unassembled WGS sequence"/>
</dbReference>
<accession>A0A5C7FS31</accession>
<feature type="domain" description="SHSP" evidence="4">
    <location>
        <begin position="27"/>
        <end position="147"/>
    </location>
</feature>
<dbReference type="AlphaFoldDB" id="A0A5C7FS31"/>
<feature type="region of interest" description="Disordered" evidence="3">
    <location>
        <begin position="70"/>
        <end position="89"/>
    </location>
</feature>
<organism evidence="5 6">
    <name type="scientific">Neolewinella aurantiaca</name>
    <dbReference type="NCBI Taxonomy" id="2602767"/>
    <lineage>
        <taxon>Bacteria</taxon>
        <taxon>Pseudomonadati</taxon>
        <taxon>Bacteroidota</taxon>
        <taxon>Saprospiria</taxon>
        <taxon>Saprospirales</taxon>
        <taxon>Lewinellaceae</taxon>
        <taxon>Neolewinella</taxon>
    </lineage>
</organism>
<gene>
    <name evidence="5" type="ORF">FUA23_12890</name>
</gene>
<dbReference type="OrthoDB" id="9814487at2"/>
<proteinExistence type="inferred from homology"/>
<evidence type="ECO:0000259" key="4">
    <source>
        <dbReference type="PROSITE" id="PS01031"/>
    </source>
</evidence>
<dbReference type="Gene3D" id="2.60.40.790">
    <property type="match status" value="1"/>
</dbReference>
<dbReference type="SUPFAM" id="SSF49764">
    <property type="entry name" value="HSP20-like chaperones"/>
    <property type="match status" value="1"/>
</dbReference>
<evidence type="ECO:0000256" key="3">
    <source>
        <dbReference type="SAM" id="MobiDB-lite"/>
    </source>
</evidence>
<evidence type="ECO:0000256" key="1">
    <source>
        <dbReference type="PROSITE-ProRule" id="PRU00285"/>
    </source>
</evidence>